<evidence type="ECO:0000256" key="2">
    <source>
        <dbReference type="ARBA" id="ARBA00022574"/>
    </source>
</evidence>
<dbReference type="SUPFAM" id="SSF50978">
    <property type="entry name" value="WD40 repeat-like"/>
    <property type="match status" value="1"/>
</dbReference>
<feature type="region of interest" description="Disordered" evidence="5">
    <location>
        <begin position="983"/>
        <end position="1039"/>
    </location>
</feature>
<feature type="region of interest" description="Disordered" evidence="5">
    <location>
        <begin position="1"/>
        <end position="27"/>
    </location>
</feature>
<feature type="region of interest" description="Disordered" evidence="5">
    <location>
        <begin position="66"/>
        <end position="114"/>
    </location>
</feature>
<dbReference type="SUPFAM" id="SSF48371">
    <property type="entry name" value="ARM repeat"/>
    <property type="match status" value="1"/>
</dbReference>
<dbReference type="FunCoup" id="A0A3N4L988">
    <property type="interactions" value="801"/>
</dbReference>
<dbReference type="EMBL" id="ML121588">
    <property type="protein sequence ID" value="RPB19460.1"/>
    <property type="molecule type" value="Genomic_DNA"/>
</dbReference>
<evidence type="ECO:0000256" key="5">
    <source>
        <dbReference type="SAM" id="MobiDB-lite"/>
    </source>
</evidence>
<dbReference type="GO" id="GO:0031929">
    <property type="term" value="P:TOR signaling"/>
    <property type="evidence" value="ECO:0007669"/>
    <property type="project" value="InterPro"/>
</dbReference>
<dbReference type="Pfam" id="PF00400">
    <property type="entry name" value="WD40"/>
    <property type="match status" value="1"/>
</dbReference>
<dbReference type="PANTHER" id="PTHR12848">
    <property type="entry name" value="REGULATORY-ASSOCIATED PROTEIN OF MTOR"/>
    <property type="match status" value="1"/>
</dbReference>
<dbReference type="GO" id="GO:0031931">
    <property type="term" value="C:TORC1 complex"/>
    <property type="evidence" value="ECO:0007669"/>
    <property type="project" value="InterPro"/>
</dbReference>
<feature type="domain" description="Raptor N-terminal CASPase-like" evidence="6">
    <location>
        <begin position="178"/>
        <end position="331"/>
    </location>
</feature>
<dbReference type="PROSITE" id="PS50294">
    <property type="entry name" value="WD_REPEATS_REGION"/>
    <property type="match status" value="1"/>
</dbReference>
<evidence type="ECO:0000256" key="3">
    <source>
        <dbReference type="ARBA" id="ARBA00022737"/>
    </source>
</evidence>
<dbReference type="InterPro" id="IPR036322">
    <property type="entry name" value="WD40_repeat_dom_sf"/>
</dbReference>
<dbReference type="InterPro" id="IPR004083">
    <property type="entry name" value="Raptor"/>
</dbReference>
<feature type="compositionally biased region" description="Polar residues" evidence="5">
    <location>
        <begin position="84"/>
        <end position="93"/>
    </location>
</feature>
<feature type="repeat" description="WD" evidence="4">
    <location>
        <begin position="1338"/>
        <end position="1373"/>
    </location>
</feature>
<dbReference type="InterPro" id="IPR001680">
    <property type="entry name" value="WD40_rpt"/>
</dbReference>
<dbReference type="GO" id="GO:0010506">
    <property type="term" value="P:regulation of autophagy"/>
    <property type="evidence" value="ECO:0007669"/>
    <property type="project" value="TreeGrafter"/>
</dbReference>
<evidence type="ECO:0000259" key="6">
    <source>
        <dbReference type="SMART" id="SM01302"/>
    </source>
</evidence>
<reference evidence="7 8" key="1">
    <citation type="journal article" date="2018" name="Nat. Ecol. Evol.">
        <title>Pezizomycetes genomes reveal the molecular basis of ectomycorrhizal truffle lifestyle.</title>
        <authorList>
            <person name="Murat C."/>
            <person name="Payen T."/>
            <person name="Noel B."/>
            <person name="Kuo A."/>
            <person name="Morin E."/>
            <person name="Chen J."/>
            <person name="Kohler A."/>
            <person name="Krizsan K."/>
            <person name="Balestrini R."/>
            <person name="Da Silva C."/>
            <person name="Montanini B."/>
            <person name="Hainaut M."/>
            <person name="Levati E."/>
            <person name="Barry K.W."/>
            <person name="Belfiori B."/>
            <person name="Cichocki N."/>
            <person name="Clum A."/>
            <person name="Dockter R.B."/>
            <person name="Fauchery L."/>
            <person name="Guy J."/>
            <person name="Iotti M."/>
            <person name="Le Tacon F."/>
            <person name="Lindquist E.A."/>
            <person name="Lipzen A."/>
            <person name="Malagnac F."/>
            <person name="Mello A."/>
            <person name="Molinier V."/>
            <person name="Miyauchi S."/>
            <person name="Poulain J."/>
            <person name="Riccioni C."/>
            <person name="Rubini A."/>
            <person name="Sitrit Y."/>
            <person name="Splivallo R."/>
            <person name="Traeger S."/>
            <person name="Wang M."/>
            <person name="Zifcakova L."/>
            <person name="Wipf D."/>
            <person name="Zambonelli A."/>
            <person name="Paolocci F."/>
            <person name="Nowrousian M."/>
            <person name="Ottonello S."/>
            <person name="Baldrian P."/>
            <person name="Spatafora J.W."/>
            <person name="Henrissat B."/>
            <person name="Nagy L.G."/>
            <person name="Aury J.M."/>
            <person name="Wincker P."/>
            <person name="Grigoriev I.V."/>
            <person name="Bonfante P."/>
            <person name="Martin F.M."/>
        </authorList>
    </citation>
    <scope>NUCLEOTIDE SEQUENCE [LARGE SCALE GENOMIC DNA]</scope>
    <source>
        <strain evidence="7 8">ATCC MYA-4762</strain>
    </source>
</reference>
<dbReference type="Pfam" id="PF14538">
    <property type="entry name" value="Raptor_N"/>
    <property type="match status" value="1"/>
</dbReference>
<dbReference type="PROSITE" id="PS50082">
    <property type="entry name" value="WD_REPEATS_2"/>
    <property type="match status" value="1"/>
</dbReference>
<gene>
    <name evidence="7" type="ORF">L211DRAFT_794087</name>
</gene>
<dbReference type="SMART" id="SM01302">
    <property type="entry name" value="Raptor_N"/>
    <property type="match status" value="1"/>
</dbReference>
<dbReference type="Gene3D" id="1.25.10.10">
    <property type="entry name" value="Leucine-rich Repeat Variant"/>
    <property type="match status" value="1"/>
</dbReference>
<dbReference type="InterPro" id="IPR015943">
    <property type="entry name" value="WD40/YVTN_repeat-like_dom_sf"/>
</dbReference>
<feature type="compositionally biased region" description="Low complexity" evidence="5">
    <location>
        <begin position="842"/>
        <end position="854"/>
    </location>
</feature>
<dbReference type="InterPro" id="IPR011989">
    <property type="entry name" value="ARM-like"/>
</dbReference>
<feature type="region of interest" description="Disordered" evidence="5">
    <location>
        <begin position="838"/>
        <end position="861"/>
    </location>
</feature>
<sequence>MNGESHHENGLNGHDGHGGANGSRQHAAPFAGPVVATTAISRQNSTSSTASSALNESSENLLRQTLSANGPPLTDGRQSRKKTFSPTPTTSRTGGLLGPAHTSADFSGMESANEESIQEFDGGIARHGFEDEYNSEAYLALLEQVFYMYYTDKRHETGGNPKEETQTFPLQEWRMRDRLKTVSAALVLCLNLGVDPPDVIKTNPCAKLECWVDPTAHPTQKPLEQIGKNLQQQYETLSIRTRYKQYLDPFVEDTKKFCCSLRRNAKDERILFHYNGHGVPKPTASGEIWVFNKNYTQYIPISLYDLQTWLGAPSIFVYDCSDAGNIVTNFNRFVKKHEEENAELRTKDQNAIITNYNDCIQLAACGTKETLPMNPNLPADLFTCCLTTPIEIAIQFFVLQYPLPHNYSVDMAFKIPGRLQERRTPLGELNWIFTAITDTIAWNTLDRPLFKKLFRQDLMVAALFRNFLLAQRIMRVHQCHPISFPALPETHNHPLWQSWDLAVEMVLAQLPRLMEPAENHEPYEYQHSSFFTEQLTAFEVYLSQGAVDRKPPEQLPIVLQVLLSQVHRLRALILLSKFLDLGPWAVHLALSIGIFPYVLKLLQSAAAELKPVMVFIWARILAVDSTCQSDLLKDNGYQYFIQILSPSSGIPVGNVSEHRAMCAFILSMFCKDFHQGQVVCMNPGVMNACLAHLGESDNPLLRQWACLCISQLWNDFSEAKWQGIRDGAHLRLCDLVSDPVPEVRAAALFALTTLLGIPDITPEIIEIEQEVASRVLILTGDGSNMVRKELVVFFSHFIKRFENKFIVSAYDQLVHEREYILSGGRSVQESGSKSFNGHLRITSNGSMSTNGSSGNRRDQHPGISDNSIFSAVWKAILLLAVGPFLEVAQCASTVVDAVHLALLDSPLGAAAQDVIDDISKANLRPMNFSMDEAWPDRKTPDSPSSTTRQDGYFTLSLRRSASIAASLKNLALGYGNIDSSHFAPKNPRSGFASTPRTPPEWNRPPEESDHWSSSTSYASAQHPVSRHFHSKGSGQTPTIPLKSKFLEWSTEYFREPQMRPTEADEPGSLDYNQRLWRRTRNEKIIIDTQPQKERAGNSRWDTQAGLFNNGSQPMRLLYHQFESHLVAVDDKDNVSIWDWSAGHKMNRFSNGNPKGTRITEVKFLNEDDVALLMTGSQEGVVRIYRNYESQQNIELVSAWRALTDLLPSNRSSGLVAEWQQGRGSMLVGGDVRVIRVWDAPREMCLQDIPARSGSCITSLTSEQVAGNILVAGFGDGAVRVYDRRLPSRDSMVKVWKDQKAWIVKVHMQRGGLRELVSGSVSGDVMLWDIRMDSPLRQFMAHRNGMRSLSVHEHAPVMATGSVHHDIKVWNMNSPITEPLSTTRPYSSFLHQNRSSPITALTFHPHRMMLACAGIGDNHINMFNCDSKGGI</sequence>
<dbReference type="GO" id="GO:0005737">
    <property type="term" value="C:cytoplasm"/>
    <property type="evidence" value="ECO:0007669"/>
    <property type="project" value="TreeGrafter"/>
</dbReference>
<dbReference type="InterPro" id="IPR016024">
    <property type="entry name" value="ARM-type_fold"/>
</dbReference>
<dbReference type="SMART" id="SM00320">
    <property type="entry name" value="WD40"/>
    <property type="match status" value="5"/>
</dbReference>
<evidence type="ECO:0000313" key="8">
    <source>
        <dbReference type="Proteomes" id="UP000267821"/>
    </source>
</evidence>
<keyword evidence="3" id="KW-0677">Repeat</keyword>
<accession>A0A3N4L988</accession>
<evidence type="ECO:0000256" key="4">
    <source>
        <dbReference type="PROSITE-ProRule" id="PRU00221"/>
    </source>
</evidence>
<evidence type="ECO:0000256" key="1">
    <source>
        <dbReference type="ARBA" id="ARBA00009257"/>
    </source>
</evidence>
<dbReference type="STRING" id="1051890.A0A3N4L988"/>
<organism evidence="7 8">
    <name type="scientific">Terfezia boudieri ATCC MYA-4762</name>
    <dbReference type="NCBI Taxonomy" id="1051890"/>
    <lineage>
        <taxon>Eukaryota</taxon>
        <taxon>Fungi</taxon>
        <taxon>Dikarya</taxon>
        <taxon>Ascomycota</taxon>
        <taxon>Pezizomycotina</taxon>
        <taxon>Pezizomycetes</taxon>
        <taxon>Pezizales</taxon>
        <taxon>Pezizaceae</taxon>
        <taxon>Terfezia</taxon>
    </lineage>
</organism>
<dbReference type="OrthoDB" id="10262360at2759"/>
<dbReference type="GO" id="GO:0009267">
    <property type="term" value="P:cellular response to starvation"/>
    <property type="evidence" value="ECO:0007669"/>
    <property type="project" value="TreeGrafter"/>
</dbReference>
<feature type="compositionally biased region" description="Basic and acidic residues" evidence="5">
    <location>
        <begin position="1"/>
        <end position="17"/>
    </location>
</feature>
<dbReference type="PRINTS" id="PR01547">
    <property type="entry name" value="YEAST176DUF"/>
</dbReference>
<proteinExistence type="inferred from homology"/>
<dbReference type="GO" id="GO:0030307">
    <property type="term" value="P:positive regulation of cell growth"/>
    <property type="evidence" value="ECO:0007669"/>
    <property type="project" value="TreeGrafter"/>
</dbReference>
<feature type="region of interest" description="Disordered" evidence="5">
    <location>
        <begin position="931"/>
        <end position="950"/>
    </location>
</feature>
<name>A0A3N4L988_9PEZI</name>
<dbReference type="GO" id="GO:0071230">
    <property type="term" value="P:cellular response to amino acid stimulus"/>
    <property type="evidence" value="ECO:0007669"/>
    <property type="project" value="TreeGrafter"/>
</dbReference>
<comment type="similarity">
    <text evidence="1">Belongs to the WD repeat RAPTOR family.</text>
</comment>
<protein>
    <submittedName>
        <fullName evidence="7">TORC1 growth control complex subunit Kog1</fullName>
    </submittedName>
</protein>
<dbReference type="Gene3D" id="2.130.10.10">
    <property type="entry name" value="YVTN repeat-like/Quinoprotein amine dehydrogenase"/>
    <property type="match status" value="2"/>
</dbReference>
<dbReference type="GO" id="GO:0030674">
    <property type="term" value="F:protein-macromolecule adaptor activity"/>
    <property type="evidence" value="ECO:0007669"/>
    <property type="project" value="TreeGrafter"/>
</dbReference>
<keyword evidence="8" id="KW-1185">Reference proteome</keyword>
<dbReference type="Proteomes" id="UP000267821">
    <property type="component" value="Unassembled WGS sequence"/>
</dbReference>
<dbReference type="InterPro" id="IPR029347">
    <property type="entry name" value="Raptor_N"/>
</dbReference>
<keyword evidence="2 4" id="KW-0853">WD repeat</keyword>
<dbReference type="InParanoid" id="A0A3N4L988"/>
<evidence type="ECO:0000313" key="7">
    <source>
        <dbReference type="EMBL" id="RPB19460.1"/>
    </source>
</evidence>
<dbReference type="PANTHER" id="PTHR12848:SF16">
    <property type="entry name" value="REGULATORY-ASSOCIATED PROTEIN OF MTOR"/>
    <property type="match status" value="1"/>
</dbReference>